<dbReference type="InterPro" id="IPR051609">
    <property type="entry name" value="NmrA/Isoflavone_reductase-like"/>
</dbReference>
<dbReference type="PANTHER" id="PTHR47706:SF1">
    <property type="entry name" value="CIPA-LIKE, PUTATIVE (AFU_ORTHOLOGUE AFUA_1G12460)-RELATED"/>
    <property type="match status" value="1"/>
</dbReference>
<dbReference type="AlphaFoldDB" id="A0A0A1TDW9"/>
<gene>
    <name evidence="4" type="ORF">VHEMI04314</name>
</gene>
<dbReference type="EMBL" id="CDHN01000002">
    <property type="protein sequence ID" value="CEJ87131.1"/>
    <property type="molecule type" value="Genomic_DNA"/>
</dbReference>
<evidence type="ECO:0000313" key="5">
    <source>
        <dbReference type="Proteomes" id="UP000039046"/>
    </source>
</evidence>
<dbReference type="OrthoDB" id="9974981at2759"/>
<dbReference type="InterPro" id="IPR045312">
    <property type="entry name" value="PCBER-like"/>
</dbReference>
<dbReference type="InterPro" id="IPR036291">
    <property type="entry name" value="NAD(P)-bd_dom_sf"/>
</dbReference>
<dbReference type="Gene3D" id="3.40.50.720">
    <property type="entry name" value="NAD(P)-binding Rossmann-like Domain"/>
    <property type="match status" value="1"/>
</dbReference>
<organism evidence="4 5">
    <name type="scientific">[Torrubiella] hemipterigena</name>
    <dbReference type="NCBI Taxonomy" id="1531966"/>
    <lineage>
        <taxon>Eukaryota</taxon>
        <taxon>Fungi</taxon>
        <taxon>Dikarya</taxon>
        <taxon>Ascomycota</taxon>
        <taxon>Pezizomycotina</taxon>
        <taxon>Sordariomycetes</taxon>
        <taxon>Hypocreomycetidae</taxon>
        <taxon>Hypocreales</taxon>
        <taxon>Clavicipitaceae</taxon>
        <taxon>Clavicipitaceae incertae sedis</taxon>
        <taxon>'Torrubiella' clade</taxon>
    </lineage>
</organism>
<dbReference type="STRING" id="1531966.A0A0A1TDW9"/>
<protein>
    <recommendedName>
        <fullName evidence="3">NmrA-like domain-containing protein</fullName>
    </recommendedName>
</protein>
<dbReference type="HOGENOM" id="CLU_044876_3_2_1"/>
<dbReference type="InterPro" id="IPR008030">
    <property type="entry name" value="NmrA-like"/>
</dbReference>
<evidence type="ECO:0000256" key="2">
    <source>
        <dbReference type="ARBA" id="ARBA00023002"/>
    </source>
</evidence>
<keyword evidence="1" id="KW-0521">NADP</keyword>
<evidence type="ECO:0000256" key="1">
    <source>
        <dbReference type="ARBA" id="ARBA00022857"/>
    </source>
</evidence>
<sequence length="300" mass="32416">MSIQNVTIAGASGSLGAPVLQKFIDAGKYHIRVLKRTGSKSEFPDGVEVVEVDYSSLESVTAALQGQDFVVSTLSTLAVGAQLTFVEAAAAAGVKRIVPSEFGSNLDVPSVRQLPVFADKVKIQDALIAKGKTSSLTYTFVYNSAFLDWGLEHGFVFALNNPTPMIIEDGNRPFSTTTLNSIADAVVGIANHLEETKNRAVYIHDTILTQNKILELAKQAAPERSWEPVSAKLDDLTAKADERLAKGLYDMETFAPYLFRAIFDPRSGAEFKKTDNELLGVKGVTDADVTVMIKKVLSKA</sequence>
<evidence type="ECO:0000313" key="4">
    <source>
        <dbReference type="EMBL" id="CEJ87131.1"/>
    </source>
</evidence>
<evidence type="ECO:0000259" key="3">
    <source>
        <dbReference type="Pfam" id="PF05368"/>
    </source>
</evidence>
<feature type="domain" description="NmrA-like" evidence="3">
    <location>
        <begin position="4"/>
        <end position="220"/>
    </location>
</feature>
<reference evidence="4 5" key="1">
    <citation type="journal article" date="2015" name="Genome Announc.">
        <title>Draft Genome Sequence and Gene Annotation of the Entomopathogenic Fungus Verticillium hemipterigenum.</title>
        <authorList>
            <person name="Horn F."/>
            <person name="Habel A."/>
            <person name="Scharf D.H."/>
            <person name="Dworschak J."/>
            <person name="Brakhage A.A."/>
            <person name="Guthke R."/>
            <person name="Hertweck C."/>
            <person name="Linde J."/>
        </authorList>
    </citation>
    <scope>NUCLEOTIDE SEQUENCE [LARGE SCALE GENOMIC DNA]</scope>
</reference>
<accession>A0A0A1TDW9</accession>
<dbReference type="Proteomes" id="UP000039046">
    <property type="component" value="Unassembled WGS sequence"/>
</dbReference>
<dbReference type="Gene3D" id="3.90.25.10">
    <property type="entry name" value="UDP-galactose 4-epimerase, domain 1"/>
    <property type="match status" value="1"/>
</dbReference>
<keyword evidence="5" id="KW-1185">Reference proteome</keyword>
<dbReference type="Pfam" id="PF05368">
    <property type="entry name" value="NmrA"/>
    <property type="match status" value="1"/>
</dbReference>
<name>A0A0A1TDW9_9HYPO</name>
<dbReference type="GO" id="GO:0016491">
    <property type="term" value="F:oxidoreductase activity"/>
    <property type="evidence" value="ECO:0007669"/>
    <property type="project" value="UniProtKB-KW"/>
</dbReference>
<dbReference type="CDD" id="cd05259">
    <property type="entry name" value="PCBER_SDR_a"/>
    <property type="match status" value="1"/>
</dbReference>
<dbReference type="PANTHER" id="PTHR47706">
    <property type="entry name" value="NMRA-LIKE FAMILY PROTEIN"/>
    <property type="match status" value="1"/>
</dbReference>
<dbReference type="SUPFAM" id="SSF51735">
    <property type="entry name" value="NAD(P)-binding Rossmann-fold domains"/>
    <property type="match status" value="1"/>
</dbReference>
<proteinExistence type="predicted"/>
<keyword evidence="2" id="KW-0560">Oxidoreductase</keyword>